<sequence length="114" mass="11447">MGADGGIAPCPRDEGTEIRGTATNDNGVASLLPVLGLSRCLLKMGFAHLATTACILPGVGTSELSPDWLQPPIARGRGYFEGSFGSGGLEVGGLSEEIGAMPSVVLFGSSLAVA</sequence>
<proteinExistence type="predicted"/>
<accession>A0A0A8XW35</accession>
<reference evidence="2" key="1">
    <citation type="submission" date="2014-09" db="EMBL/GenBank/DDBJ databases">
        <authorList>
            <person name="Magalhaes I.L.F."/>
            <person name="Oliveira U."/>
            <person name="Santos F.R."/>
            <person name="Vidigal T.H.D.A."/>
            <person name="Brescovit A.D."/>
            <person name="Santos A.J."/>
        </authorList>
    </citation>
    <scope>NUCLEOTIDE SEQUENCE</scope>
    <source>
        <tissue evidence="2">Shoot tissue taken approximately 20 cm above the soil surface</tissue>
    </source>
</reference>
<evidence type="ECO:0000313" key="2">
    <source>
        <dbReference type="EMBL" id="JAD16968.1"/>
    </source>
</evidence>
<reference evidence="2" key="2">
    <citation type="journal article" date="2015" name="Data Brief">
        <title>Shoot transcriptome of the giant reed, Arundo donax.</title>
        <authorList>
            <person name="Barrero R.A."/>
            <person name="Guerrero F.D."/>
            <person name="Moolhuijzen P."/>
            <person name="Goolsby J.A."/>
            <person name="Tidwell J."/>
            <person name="Bellgard S.E."/>
            <person name="Bellgard M.I."/>
        </authorList>
    </citation>
    <scope>NUCLEOTIDE SEQUENCE</scope>
    <source>
        <tissue evidence="2">Shoot tissue taken approximately 20 cm above the soil surface</tissue>
    </source>
</reference>
<dbReference type="AlphaFoldDB" id="A0A0A8XW35"/>
<name>A0A0A8XW35_ARUDO</name>
<feature type="region of interest" description="Disordered" evidence="1">
    <location>
        <begin position="1"/>
        <end position="22"/>
    </location>
</feature>
<organism evidence="2">
    <name type="scientific">Arundo donax</name>
    <name type="common">Giant reed</name>
    <name type="synonym">Donax arundinaceus</name>
    <dbReference type="NCBI Taxonomy" id="35708"/>
    <lineage>
        <taxon>Eukaryota</taxon>
        <taxon>Viridiplantae</taxon>
        <taxon>Streptophyta</taxon>
        <taxon>Embryophyta</taxon>
        <taxon>Tracheophyta</taxon>
        <taxon>Spermatophyta</taxon>
        <taxon>Magnoliopsida</taxon>
        <taxon>Liliopsida</taxon>
        <taxon>Poales</taxon>
        <taxon>Poaceae</taxon>
        <taxon>PACMAD clade</taxon>
        <taxon>Arundinoideae</taxon>
        <taxon>Arundineae</taxon>
        <taxon>Arundo</taxon>
    </lineage>
</organism>
<evidence type="ECO:0000256" key="1">
    <source>
        <dbReference type="SAM" id="MobiDB-lite"/>
    </source>
</evidence>
<protein>
    <submittedName>
        <fullName evidence="2">Uncharacterized protein</fullName>
    </submittedName>
</protein>
<dbReference type="EMBL" id="GBRH01280927">
    <property type="protein sequence ID" value="JAD16968.1"/>
    <property type="molecule type" value="Transcribed_RNA"/>
</dbReference>